<gene>
    <name evidence="10" type="ORF">CKO45_07745</name>
</gene>
<comment type="caution">
    <text evidence="10">The sequence shown here is derived from an EMBL/GenBank/DDBJ whole genome shotgun (WGS) entry which is preliminary data.</text>
</comment>
<dbReference type="PROSITE" id="PS50928">
    <property type="entry name" value="ABC_TM1"/>
    <property type="match status" value="1"/>
</dbReference>
<keyword evidence="2 8" id="KW-0813">Transport</keyword>
<feature type="transmembrane region" description="Helical" evidence="8">
    <location>
        <begin position="177"/>
        <end position="201"/>
    </location>
</feature>
<evidence type="ECO:0000256" key="3">
    <source>
        <dbReference type="ARBA" id="ARBA00022475"/>
    </source>
</evidence>
<feature type="transmembrane region" description="Helical" evidence="8">
    <location>
        <begin position="117"/>
        <end position="137"/>
    </location>
</feature>
<keyword evidence="5 8" id="KW-0812">Transmembrane</keyword>
<name>A0ABS1CUM6_9PROT</name>
<dbReference type="Gene3D" id="1.10.3720.10">
    <property type="entry name" value="MetI-like"/>
    <property type="match status" value="1"/>
</dbReference>
<dbReference type="InterPro" id="IPR035906">
    <property type="entry name" value="MetI-like_sf"/>
</dbReference>
<feature type="transmembrane region" description="Helical" evidence="8">
    <location>
        <begin position="84"/>
        <end position="105"/>
    </location>
</feature>
<evidence type="ECO:0000313" key="11">
    <source>
        <dbReference type="Proteomes" id="UP000697995"/>
    </source>
</evidence>
<evidence type="ECO:0000256" key="8">
    <source>
        <dbReference type="RuleBase" id="RU363032"/>
    </source>
</evidence>
<feature type="transmembrane region" description="Helical" evidence="8">
    <location>
        <begin position="221"/>
        <end position="240"/>
    </location>
</feature>
<dbReference type="CDD" id="cd06261">
    <property type="entry name" value="TM_PBP2"/>
    <property type="match status" value="1"/>
</dbReference>
<evidence type="ECO:0000259" key="9">
    <source>
        <dbReference type="PROSITE" id="PS50928"/>
    </source>
</evidence>
<sequence length="251" mass="26757">MAFILLPLLLVTWLAFFRQEIPAFPPQGYTLHWFTTIPANRAFASGFWLSLQVSVAATTLGLLLAVPASLALARAGFRLRTPLATLLTLPLIVPGVVFGAAFYVGEMELEIATEWPLLGSAAGLVLAHTLLVVPWAMRLVGASLATLNPALEEAARNLGATPFTAFRRVVLPAIRPGVVAGALFGFVTSFGNLEASLFLVGPGQTTLPIAILQYLAWKIDPTVAAVSLLQILLLGTAMLVTDRFVKLSQVV</sequence>
<dbReference type="SUPFAM" id="SSF161098">
    <property type="entry name" value="MetI-like"/>
    <property type="match status" value="1"/>
</dbReference>
<reference evidence="10 11" key="1">
    <citation type="journal article" date="2020" name="Microorganisms">
        <title>Osmotic Adaptation and Compatible Solute Biosynthesis of Phototrophic Bacteria as Revealed from Genome Analyses.</title>
        <authorList>
            <person name="Imhoff J.F."/>
            <person name="Rahn T."/>
            <person name="Kunzel S."/>
            <person name="Keller A."/>
            <person name="Neulinger S.C."/>
        </authorList>
    </citation>
    <scope>NUCLEOTIDE SEQUENCE [LARGE SCALE GENOMIC DNA]</scope>
    <source>
        <strain evidence="10 11">DSM 15382</strain>
    </source>
</reference>
<evidence type="ECO:0000256" key="6">
    <source>
        <dbReference type="ARBA" id="ARBA00022989"/>
    </source>
</evidence>
<proteinExistence type="inferred from homology"/>
<dbReference type="PANTHER" id="PTHR43357">
    <property type="entry name" value="INNER MEMBRANE ABC TRANSPORTER PERMEASE PROTEIN YDCV"/>
    <property type="match status" value="1"/>
</dbReference>
<keyword evidence="3" id="KW-1003">Cell membrane</keyword>
<evidence type="ECO:0000256" key="2">
    <source>
        <dbReference type="ARBA" id="ARBA00022448"/>
    </source>
</evidence>
<dbReference type="Pfam" id="PF00528">
    <property type="entry name" value="BPD_transp_1"/>
    <property type="match status" value="1"/>
</dbReference>
<keyword evidence="7 8" id="KW-0472">Membrane</keyword>
<comment type="similarity">
    <text evidence="8">Belongs to the binding-protein-dependent transport system permease family.</text>
</comment>
<accession>A0ABS1CUM6</accession>
<keyword evidence="11" id="KW-1185">Reference proteome</keyword>
<organism evidence="10 11">
    <name type="scientific">Paracraurococcus ruber</name>
    <dbReference type="NCBI Taxonomy" id="77675"/>
    <lineage>
        <taxon>Bacteria</taxon>
        <taxon>Pseudomonadati</taxon>
        <taxon>Pseudomonadota</taxon>
        <taxon>Alphaproteobacteria</taxon>
        <taxon>Acetobacterales</taxon>
        <taxon>Roseomonadaceae</taxon>
        <taxon>Paracraurococcus</taxon>
    </lineage>
</organism>
<comment type="subcellular location">
    <subcellularLocation>
        <location evidence="1">Cell inner membrane</location>
        <topology evidence="1">Multi-pass membrane protein</topology>
    </subcellularLocation>
    <subcellularLocation>
        <location evidence="8">Cell membrane</location>
        <topology evidence="8">Multi-pass membrane protein</topology>
    </subcellularLocation>
</comment>
<dbReference type="Proteomes" id="UP000697995">
    <property type="component" value="Unassembled WGS sequence"/>
</dbReference>
<protein>
    <submittedName>
        <fullName evidence="10">ABC transporter permease</fullName>
    </submittedName>
</protein>
<dbReference type="EMBL" id="NRSG01000039">
    <property type="protein sequence ID" value="MBK1658120.1"/>
    <property type="molecule type" value="Genomic_DNA"/>
</dbReference>
<evidence type="ECO:0000256" key="5">
    <source>
        <dbReference type="ARBA" id="ARBA00022692"/>
    </source>
</evidence>
<evidence type="ECO:0000256" key="1">
    <source>
        <dbReference type="ARBA" id="ARBA00004429"/>
    </source>
</evidence>
<feature type="domain" description="ABC transmembrane type-1" evidence="9">
    <location>
        <begin position="47"/>
        <end position="241"/>
    </location>
</feature>
<keyword evidence="6 8" id="KW-1133">Transmembrane helix</keyword>
<keyword evidence="4" id="KW-0997">Cell inner membrane</keyword>
<dbReference type="InterPro" id="IPR000515">
    <property type="entry name" value="MetI-like"/>
</dbReference>
<dbReference type="PANTHER" id="PTHR43357:SF4">
    <property type="entry name" value="INNER MEMBRANE ABC TRANSPORTER PERMEASE PROTEIN YDCV"/>
    <property type="match status" value="1"/>
</dbReference>
<evidence type="ECO:0000313" key="10">
    <source>
        <dbReference type="EMBL" id="MBK1658120.1"/>
    </source>
</evidence>
<evidence type="ECO:0000256" key="7">
    <source>
        <dbReference type="ARBA" id="ARBA00023136"/>
    </source>
</evidence>
<evidence type="ECO:0000256" key="4">
    <source>
        <dbReference type="ARBA" id="ARBA00022519"/>
    </source>
</evidence>
<feature type="transmembrane region" description="Helical" evidence="8">
    <location>
        <begin position="47"/>
        <end position="72"/>
    </location>
</feature>